<dbReference type="InterPro" id="IPR050109">
    <property type="entry name" value="HTH-type_TetR-like_transc_reg"/>
</dbReference>
<keyword evidence="7" id="KW-1185">Reference proteome</keyword>
<dbReference type="PANTHER" id="PTHR30055:SF234">
    <property type="entry name" value="HTH-TYPE TRANSCRIPTIONAL REGULATOR BETI"/>
    <property type="match status" value="1"/>
</dbReference>
<dbReference type="GO" id="GO:0000976">
    <property type="term" value="F:transcription cis-regulatory region binding"/>
    <property type="evidence" value="ECO:0007669"/>
    <property type="project" value="TreeGrafter"/>
</dbReference>
<evidence type="ECO:0000256" key="4">
    <source>
        <dbReference type="PROSITE-ProRule" id="PRU00335"/>
    </source>
</evidence>
<evidence type="ECO:0000256" key="2">
    <source>
        <dbReference type="ARBA" id="ARBA00023125"/>
    </source>
</evidence>
<dbReference type="InterPro" id="IPR036271">
    <property type="entry name" value="Tet_transcr_reg_TetR-rel_C_sf"/>
</dbReference>
<accession>A0A1G7N298</accession>
<dbReference type="Pfam" id="PF17932">
    <property type="entry name" value="TetR_C_24"/>
    <property type="match status" value="1"/>
</dbReference>
<reference evidence="7" key="1">
    <citation type="submission" date="2016-10" db="EMBL/GenBank/DDBJ databases">
        <authorList>
            <person name="Varghese N."/>
            <person name="Submissions S."/>
        </authorList>
    </citation>
    <scope>NUCLEOTIDE SEQUENCE [LARGE SCALE GENOMIC DNA]</scope>
    <source>
        <strain evidence="7">DSM 44526</strain>
    </source>
</reference>
<dbReference type="PANTHER" id="PTHR30055">
    <property type="entry name" value="HTH-TYPE TRANSCRIPTIONAL REGULATOR RUTR"/>
    <property type="match status" value="1"/>
</dbReference>
<gene>
    <name evidence="6" type="ORF">SAMN05660324_0868</name>
</gene>
<dbReference type="PRINTS" id="PR00455">
    <property type="entry name" value="HTHTETR"/>
</dbReference>
<evidence type="ECO:0000256" key="3">
    <source>
        <dbReference type="ARBA" id="ARBA00023163"/>
    </source>
</evidence>
<dbReference type="Gene3D" id="1.10.357.10">
    <property type="entry name" value="Tetracycline Repressor, domain 2"/>
    <property type="match status" value="1"/>
</dbReference>
<proteinExistence type="predicted"/>
<organism evidence="6 7">
    <name type="scientific">Klenkia brasiliensis</name>
    <dbReference type="NCBI Taxonomy" id="333142"/>
    <lineage>
        <taxon>Bacteria</taxon>
        <taxon>Bacillati</taxon>
        <taxon>Actinomycetota</taxon>
        <taxon>Actinomycetes</taxon>
        <taxon>Geodermatophilales</taxon>
        <taxon>Geodermatophilaceae</taxon>
        <taxon>Klenkia</taxon>
    </lineage>
</organism>
<dbReference type="SUPFAM" id="SSF48498">
    <property type="entry name" value="Tetracyclin repressor-like, C-terminal domain"/>
    <property type="match status" value="1"/>
</dbReference>
<evidence type="ECO:0000256" key="1">
    <source>
        <dbReference type="ARBA" id="ARBA00023015"/>
    </source>
</evidence>
<dbReference type="AlphaFoldDB" id="A0A1G7N298"/>
<dbReference type="InterPro" id="IPR009057">
    <property type="entry name" value="Homeodomain-like_sf"/>
</dbReference>
<dbReference type="Proteomes" id="UP000198863">
    <property type="component" value="Unassembled WGS sequence"/>
</dbReference>
<keyword evidence="3" id="KW-0804">Transcription</keyword>
<keyword evidence="2 4" id="KW-0238">DNA-binding</keyword>
<feature type="DNA-binding region" description="H-T-H motif" evidence="4">
    <location>
        <begin position="38"/>
        <end position="57"/>
    </location>
</feature>
<name>A0A1G7N298_9ACTN</name>
<dbReference type="RefSeq" id="WP_165640125.1">
    <property type="nucleotide sequence ID" value="NZ_FNCF01000001.1"/>
</dbReference>
<dbReference type="PROSITE" id="PS50977">
    <property type="entry name" value="HTH_TETR_2"/>
    <property type="match status" value="1"/>
</dbReference>
<keyword evidence="1" id="KW-0805">Transcription regulation</keyword>
<protein>
    <submittedName>
        <fullName evidence="6">Transcriptional regulator, TetR family</fullName>
    </submittedName>
</protein>
<dbReference type="Pfam" id="PF00440">
    <property type="entry name" value="TetR_N"/>
    <property type="match status" value="1"/>
</dbReference>
<dbReference type="InterPro" id="IPR041490">
    <property type="entry name" value="KstR2_TetR_C"/>
</dbReference>
<sequence>MDHPEKPPADRLRLPAAQLRIVDAAAEAFMERGYDATSVDEVATRIGATKGAVYYSYRSKLDLFLAVYERGMLLLADRVQEALAATDGAPAAERLRAVSVAHARNILDAFTYHVVIQNGVEHRRQMALKDADRRRLAELDELRSAHEELVHTLVLAGQQDRSLRPLPTRLATRTLIGGVVGIAIWYRPRPDQDDAARAELAEQVVAVLLGGLLA</sequence>
<evidence type="ECO:0000313" key="7">
    <source>
        <dbReference type="Proteomes" id="UP000198863"/>
    </source>
</evidence>
<evidence type="ECO:0000259" key="5">
    <source>
        <dbReference type="PROSITE" id="PS50977"/>
    </source>
</evidence>
<dbReference type="EMBL" id="FNCF01000001">
    <property type="protein sequence ID" value="SDF68144.1"/>
    <property type="molecule type" value="Genomic_DNA"/>
</dbReference>
<dbReference type="Gene3D" id="1.10.10.60">
    <property type="entry name" value="Homeodomain-like"/>
    <property type="match status" value="1"/>
</dbReference>
<evidence type="ECO:0000313" key="6">
    <source>
        <dbReference type="EMBL" id="SDF68144.1"/>
    </source>
</evidence>
<dbReference type="InterPro" id="IPR001647">
    <property type="entry name" value="HTH_TetR"/>
</dbReference>
<dbReference type="GO" id="GO:0003700">
    <property type="term" value="F:DNA-binding transcription factor activity"/>
    <property type="evidence" value="ECO:0007669"/>
    <property type="project" value="TreeGrafter"/>
</dbReference>
<dbReference type="SUPFAM" id="SSF46689">
    <property type="entry name" value="Homeodomain-like"/>
    <property type="match status" value="1"/>
</dbReference>
<feature type="domain" description="HTH tetR-type" evidence="5">
    <location>
        <begin position="15"/>
        <end position="75"/>
    </location>
</feature>